<evidence type="ECO:0000259" key="3">
    <source>
        <dbReference type="Pfam" id="PF17100"/>
    </source>
</evidence>
<dbReference type="Pfam" id="PF24883">
    <property type="entry name" value="NPHP3_N"/>
    <property type="match status" value="1"/>
</dbReference>
<feature type="domain" description="NWD NACHT-NTPase N-terminal" evidence="3">
    <location>
        <begin position="67"/>
        <end position="294"/>
    </location>
</feature>
<dbReference type="EMBL" id="FJOG01000081">
    <property type="protein sequence ID" value="CZR69810.1"/>
    <property type="molecule type" value="Genomic_DNA"/>
</dbReference>
<dbReference type="STRING" id="576137.A0A1L7XXS2"/>
<evidence type="ECO:0000313" key="6">
    <source>
        <dbReference type="Proteomes" id="UP000184330"/>
    </source>
</evidence>
<evidence type="ECO:0000256" key="2">
    <source>
        <dbReference type="SAM" id="MobiDB-lite"/>
    </source>
</evidence>
<gene>
    <name evidence="5" type="ORF">PAC_19710</name>
</gene>
<dbReference type="OrthoDB" id="4772757at2759"/>
<accession>A0A1L7XXS2</accession>
<evidence type="ECO:0000259" key="4">
    <source>
        <dbReference type="Pfam" id="PF24883"/>
    </source>
</evidence>
<dbReference type="AlphaFoldDB" id="A0A1L7XXS2"/>
<keyword evidence="6" id="KW-1185">Reference proteome</keyword>
<organism evidence="5 6">
    <name type="scientific">Phialocephala subalpina</name>
    <dbReference type="NCBI Taxonomy" id="576137"/>
    <lineage>
        <taxon>Eukaryota</taxon>
        <taxon>Fungi</taxon>
        <taxon>Dikarya</taxon>
        <taxon>Ascomycota</taxon>
        <taxon>Pezizomycotina</taxon>
        <taxon>Leotiomycetes</taxon>
        <taxon>Helotiales</taxon>
        <taxon>Mollisiaceae</taxon>
        <taxon>Phialocephala</taxon>
        <taxon>Phialocephala fortinii species complex</taxon>
    </lineage>
</organism>
<name>A0A1L7XXS2_9HELO</name>
<feature type="domain" description="Nephrocystin 3-like N-terminal" evidence="4">
    <location>
        <begin position="373"/>
        <end position="539"/>
    </location>
</feature>
<dbReference type="SUPFAM" id="SSF52540">
    <property type="entry name" value="P-loop containing nucleoside triphosphate hydrolases"/>
    <property type="match status" value="1"/>
</dbReference>
<dbReference type="InterPro" id="IPR027417">
    <property type="entry name" value="P-loop_NTPase"/>
</dbReference>
<feature type="region of interest" description="Disordered" evidence="2">
    <location>
        <begin position="21"/>
        <end position="59"/>
    </location>
</feature>
<evidence type="ECO:0000256" key="1">
    <source>
        <dbReference type="ARBA" id="ARBA00022737"/>
    </source>
</evidence>
<dbReference type="Pfam" id="PF17100">
    <property type="entry name" value="NACHT_N"/>
    <property type="match status" value="1"/>
</dbReference>
<dbReference type="InterPro" id="IPR056884">
    <property type="entry name" value="NPHP3-like_N"/>
</dbReference>
<dbReference type="InterPro" id="IPR031359">
    <property type="entry name" value="NACHT_N"/>
</dbReference>
<dbReference type="Gene3D" id="3.40.50.300">
    <property type="entry name" value="P-loop containing nucleotide triphosphate hydrolases"/>
    <property type="match status" value="1"/>
</dbReference>
<keyword evidence="1" id="KW-0677">Repeat</keyword>
<dbReference type="PANTHER" id="PTHR10039">
    <property type="entry name" value="AMELOGENIN"/>
    <property type="match status" value="1"/>
</dbReference>
<evidence type="ECO:0008006" key="7">
    <source>
        <dbReference type="Google" id="ProtNLM"/>
    </source>
</evidence>
<protein>
    <recommendedName>
        <fullName evidence="7">NACHT domain-containing protein</fullName>
    </recommendedName>
</protein>
<evidence type="ECO:0000313" key="5">
    <source>
        <dbReference type="EMBL" id="CZR69810.1"/>
    </source>
</evidence>
<proteinExistence type="predicted"/>
<feature type="compositionally biased region" description="Polar residues" evidence="2">
    <location>
        <begin position="36"/>
        <end position="59"/>
    </location>
</feature>
<dbReference type="PANTHER" id="PTHR10039:SF16">
    <property type="entry name" value="GPI INOSITOL-DEACYLASE"/>
    <property type="match status" value="1"/>
</dbReference>
<reference evidence="5 6" key="1">
    <citation type="submission" date="2016-03" db="EMBL/GenBank/DDBJ databases">
        <authorList>
            <person name="Ploux O."/>
        </authorList>
    </citation>
    <scope>NUCLEOTIDE SEQUENCE [LARGE SCALE GENOMIC DNA]</scope>
    <source>
        <strain evidence="5 6">UAMH 11012</strain>
    </source>
</reference>
<sequence length="856" mass="97112">MDPSKSRSQSPFRKVWAKAKGGLPFRSAKDSPQLEVPTTSTGPNQNAGSRSKISLGGSNVQDRPVSDLWDEAYEEIRQNKQNLVQDFETILSKDLAANIVTAGGFGGLQGKVRRSQMLKPLLDRKIKEIESDAWKLKFKDHELLVKDLVVPVVGAIQWAKDYVGSALETSPSASLAWAGVCLLLPVILNPSTQGTAHVEALEIIAATISECSVRETLYHQRYEISETVKRDASSPHFAYKAALKSLYIKILSFQMTSICCLSGHSMSRVTKDIVKWDDWTSMLAEIKKEEVKLKSMEEQWRDVKYDEECKLLGARHEDSMMRLGALAQEVSRVREVIREVQNSGDRLMFLDWLSKVDPSINYNSARSMHALSTGEWLVEKNEAFQTWKKAPSSFLWLCGKVGAGKSFLSSSVIYHLDALHGGNPHVAVAYFYFRFDEPQKQSTENLLRSLAKQLCGKRPDVPQALSSLRRFQDINHQPDFESLENVLKESISDFQDVYIVVDALDECPWMNDERSRLLDVLGRMRNWDLKNLHVFCTSRKETDIEASLKSATEHDRVAIIDLEERREQVNQDICKYIDSEIASSEYRSWPAEVKLSVRSALTEKADGMFQYVALQLKALETAKTMDDIYQALGDLPDGLDQTYNRALMSIHPWQRNYALRCLKWLVFCFKQLKLAELAEAAVIDPRKTYFDKNSRFFDVKDVLDVLPGLVVLYESPPYGSNKITYIRLAHFSVEEFLLSDRIKQGPASAFSIDSANSHLEIAEACIYYHLQIWDRDLALKSMKDVLNLFPLEGYASQAWISHLESTPAKNQESLGQLVESLVQHKTVALPAMISLRLEPALWLDSSLALILDKRYR</sequence>
<dbReference type="Proteomes" id="UP000184330">
    <property type="component" value="Unassembled WGS sequence"/>
</dbReference>